<dbReference type="GO" id="GO:0000287">
    <property type="term" value="F:magnesium ion binding"/>
    <property type="evidence" value="ECO:0007669"/>
    <property type="project" value="UniProtKB-UniRule"/>
</dbReference>
<dbReference type="EC" id="3.1.-.-" evidence="8"/>
<dbReference type="GO" id="GO:0016787">
    <property type="term" value="F:hydrolase activity"/>
    <property type="evidence" value="ECO:0007669"/>
    <property type="project" value="UniProtKB-KW"/>
</dbReference>
<evidence type="ECO:0000256" key="8">
    <source>
        <dbReference type="HAMAP-Rule" id="MF_00265"/>
    </source>
</evidence>
<feature type="binding site" evidence="8">
    <location>
        <position position="5"/>
    </location>
    <ligand>
        <name>Mg(2+)</name>
        <dbReference type="ChEBI" id="CHEBI:18420"/>
    </ligand>
</feature>
<dbReference type="SUPFAM" id="SSF88723">
    <property type="entry name" value="PIN domain-like"/>
    <property type="match status" value="1"/>
</dbReference>
<gene>
    <name evidence="8" type="primary">vapC</name>
    <name evidence="10" type="ORF">CNECB9_3920007</name>
</gene>
<dbReference type="HAMAP" id="MF_00265">
    <property type="entry name" value="VapC_Nob1"/>
    <property type="match status" value="1"/>
</dbReference>
<dbReference type="AlphaFoldDB" id="A0A1K0IK52"/>
<comment type="similarity">
    <text evidence="7 8">Belongs to the PINc/VapC protein family.</text>
</comment>
<dbReference type="InterPro" id="IPR029060">
    <property type="entry name" value="PIN-like_dom_sf"/>
</dbReference>
<dbReference type="Pfam" id="PF01850">
    <property type="entry name" value="PIN"/>
    <property type="match status" value="1"/>
</dbReference>
<dbReference type="InterPro" id="IPR002716">
    <property type="entry name" value="PIN_dom"/>
</dbReference>
<evidence type="ECO:0000256" key="3">
    <source>
        <dbReference type="ARBA" id="ARBA00022722"/>
    </source>
</evidence>
<keyword evidence="5 8" id="KW-0378">Hydrolase</keyword>
<organism evidence="10">
    <name type="scientific">Cupriavidus necator</name>
    <name type="common">Alcaligenes eutrophus</name>
    <name type="synonym">Ralstonia eutropha</name>
    <dbReference type="NCBI Taxonomy" id="106590"/>
    <lineage>
        <taxon>Bacteria</taxon>
        <taxon>Pseudomonadati</taxon>
        <taxon>Pseudomonadota</taxon>
        <taxon>Betaproteobacteria</taxon>
        <taxon>Burkholderiales</taxon>
        <taxon>Burkholderiaceae</taxon>
        <taxon>Cupriavidus</taxon>
    </lineage>
</organism>
<sequence>MIVLDTNVISEAMKPEPADALRSWLNDQAAETLYLSSVTLAELLFGIGALPAGRRRAMLAAALDGLVTLFEGRILPFDTNAARHYAELAVAARSRGRGLPTPDGYIAAIAAAHGMMVATRDVSPFEAAGLQVLNPWLAPPPS</sequence>
<keyword evidence="8" id="KW-0800">Toxin</keyword>
<accession>A0A1K0IK52</accession>
<dbReference type="PANTHER" id="PTHR33653:SF1">
    <property type="entry name" value="RIBONUCLEASE VAPC2"/>
    <property type="match status" value="1"/>
</dbReference>
<evidence type="ECO:0000256" key="4">
    <source>
        <dbReference type="ARBA" id="ARBA00022723"/>
    </source>
</evidence>
<evidence type="ECO:0000256" key="1">
    <source>
        <dbReference type="ARBA" id="ARBA00001946"/>
    </source>
</evidence>
<name>A0A1K0IK52_CUPNE</name>
<evidence type="ECO:0000256" key="5">
    <source>
        <dbReference type="ARBA" id="ARBA00022801"/>
    </source>
</evidence>
<keyword evidence="4 8" id="KW-0479">Metal-binding</keyword>
<evidence type="ECO:0000256" key="2">
    <source>
        <dbReference type="ARBA" id="ARBA00022649"/>
    </source>
</evidence>
<reference evidence="10" key="1">
    <citation type="submission" date="2016-09" db="EMBL/GenBank/DDBJ databases">
        <authorList>
            <person name="Capua I."/>
            <person name="De Benedictis P."/>
            <person name="Joannis T."/>
            <person name="Lombin L.H."/>
            <person name="Cattoli G."/>
        </authorList>
    </citation>
    <scope>NUCLEOTIDE SEQUENCE</scope>
    <source>
        <strain evidence="10">B9</strain>
    </source>
</reference>
<dbReference type="PANTHER" id="PTHR33653">
    <property type="entry name" value="RIBONUCLEASE VAPC2"/>
    <property type="match status" value="1"/>
</dbReference>
<proteinExistence type="inferred from homology"/>
<evidence type="ECO:0000313" key="10">
    <source>
        <dbReference type="EMBL" id="SCU79459.1"/>
    </source>
</evidence>
<dbReference type="Gene3D" id="3.40.50.1010">
    <property type="entry name" value="5'-nuclease"/>
    <property type="match status" value="1"/>
</dbReference>
<comment type="function">
    <text evidence="8">Toxic component of a toxin-antitoxin (TA) system. An RNase.</text>
</comment>
<dbReference type="CDD" id="cd18731">
    <property type="entry name" value="PIN_NgFitB-like"/>
    <property type="match status" value="1"/>
</dbReference>
<dbReference type="InterPro" id="IPR022907">
    <property type="entry name" value="VapC_family"/>
</dbReference>
<keyword evidence="3 8" id="KW-0540">Nuclease</keyword>
<feature type="domain" description="PIN" evidence="9">
    <location>
        <begin position="2"/>
        <end position="123"/>
    </location>
</feature>
<keyword evidence="6 8" id="KW-0460">Magnesium</keyword>
<evidence type="ECO:0000256" key="7">
    <source>
        <dbReference type="ARBA" id="ARBA00038093"/>
    </source>
</evidence>
<comment type="cofactor">
    <cofactor evidence="1 8">
        <name>Mg(2+)</name>
        <dbReference type="ChEBI" id="CHEBI:18420"/>
    </cofactor>
</comment>
<dbReference type="EMBL" id="FMSH01000326">
    <property type="protein sequence ID" value="SCU79459.1"/>
    <property type="molecule type" value="Genomic_DNA"/>
</dbReference>
<dbReference type="RefSeq" id="WP_340527094.1">
    <property type="nucleotide sequence ID" value="NZ_FMSH01000326.1"/>
</dbReference>
<feature type="binding site" evidence="8">
    <location>
        <position position="103"/>
    </location>
    <ligand>
        <name>Mg(2+)</name>
        <dbReference type="ChEBI" id="CHEBI:18420"/>
    </ligand>
</feature>
<dbReference type="InterPro" id="IPR050556">
    <property type="entry name" value="Type_II_TA_system_RNase"/>
</dbReference>
<evidence type="ECO:0000256" key="6">
    <source>
        <dbReference type="ARBA" id="ARBA00022842"/>
    </source>
</evidence>
<evidence type="ECO:0000259" key="9">
    <source>
        <dbReference type="Pfam" id="PF01850"/>
    </source>
</evidence>
<protein>
    <recommendedName>
        <fullName evidence="8">Ribonuclease VapC</fullName>
        <shortName evidence="8">RNase VapC</shortName>
        <ecNumber evidence="8">3.1.-.-</ecNumber>
    </recommendedName>
    <alternativeName>
        <fullName evidence="8">Toxin VapC</fullName>
    </alternativeName>
</protein>
<dbReference type="GO" id="GO:0090729">
    <property type="term" value="F:toxin activity"/>
    <property type="evidence" value="ECO:0007669"/>
    <property type="project" value="UniProtKB-KW"/>
</dbReference>
<dbReference type="GO" id="GO:0004540">
    <property type="term" value="F:RNA nuclease activity"/>
    <property type="evidence" value="ECO:0007669"/>
    <property type="project" value="InterPro"/>
</dbReference>
<keyword evidence="2 8" id="KW-1277">Toxin-antitoxin system</keyword>